<keyword evidence="3" id="KW-1185">Reference proteome</keyword>
<proteinExistence type="predicted"/>
<evidence type="ECO:0000256" key="1">
    <source>
        <dbReference type="SAM" id="MobiDB-lite"/>
    </source>
</evidence>
<dbReference type="AlphaFoldDB" id="A0A919FDW1"/>
<dbReference type="Proteomes" id="UP000617734">
    <property type="component" value="Unassembled WGS sequence"/>
</dbReference>
<feature type="compositionally biased region" description="Low complexity" evidence="1">
    <location>
        <begin position="60"/>
        <end position="77"/>
    </location>
</feature>
<feature type="region of interest" description="Disordered" evidence="1">
    <location>
        <begin position="25"/>
        <end position="77"/>
    </location>
</feature>
<organism evidence="2 3">
    <name type="scientific">Kitasatospora indigofera</name>
    <dbReference type="NCBI Taxonomy" id="67307"/>
    <lineage>
        <taxon>Bacteria</taxon>
        <taxon>Bacillati</taxon>
        <taxon>Actinomycetota</taxon>
        <taxon>Actinomycetes</taxon>
        <taxon>Kitasatosporales</taxon>
        <taxon>Streptomycetaceae</taxon>
        <taxon>Kitasatospora</taxon>
    </lineage>
</organism>
<accession>A0A919FDW1</accession>
<reference evidence="2" key="2">
    <citation type="submission" date="2020-09" db="EMBL/GenBank/DDBJ databases">
        <authorList>
            <person name="Sun Q."/>
            <person name="Ohkuma M."/>
        </authorList>
    </citation>
    <scope>NUCLEOTIDE SEQUENCE</scope>
    <source>
        <strain evidence="2">JCM 4646</strain>
    </source>
</reference>
<feature type="compositionally biased region" description="Low complexity" evidence="1">
    <location>
        <begin position="25"/>
        <end position="53"/>
    </location>
</feature>
<sequence>MAGAGFAGTDVTGGADAVDGTAEETAVGAAATARAPAATTGGTGSTEDGATTARGPRGMTGATDATGATGGLTACGLNARLPDRRRYSTGGPARPARRTIRTVRDTPCWRRPPVVGSSWQARTAGVRWNGWAA</sequence>
<comment type="caution">
    <text evidence="2">The sequence shown here is derived from an EMBL/GenBank/DDBJ whole genome shotgun (WGS) entry which is preliminary data.</text>
</comment>
<name>A0A919FDW1_9ACTN</name>
<dbReference type="EMBL" id="BNBO01000004">
    <property type="protein sequence ID" value="GHH62768.1"/>
    <property type="molecule type" value="Genomic_DNA"/>
</dbReference>
<evidence type="ECO:0000313" key="2">
    <source>
        <dbReference type="EMBL" id="GHH62768.1"/>
    </source>
</evidence>
<evidence type="ECO:0000313" key="3">
    <source>
        <dbReference type="Proteomes" id="UP000617734"/>
    </source>
</evidence>
<reference evidence="2" key="1">
    <citation type="journal article" date="2014" name="Int. J. Syst. Evol. Microbiol.">
        <title>Complete genome sequence of Corynebacterium casei LMG S-19264T (=DSM 44701T), isolated from a smear-ripened cheese.</title>
        <authorList>
            <consortium name="US DOE Joint Genome Institute (JGI-PGF)"/>
            <person name="Walter F."/>
            <person name="Albersmeier A."/>
            <person name="Kalinowski J."/>
            <person name="Ruckert C."/>
        </authorList>
    </citation>
    <scope>NUCLEOTIDE SEQUENCE</scope>
    <source>
        <strain evidence="2">JCM 4646</strain>
    </source>
</reference>
<protein>
    <submittedName>
        <fullName evidence="2">Uncharacterized protein</fullName>
    </submittedName>
</protein>
<gene>
    <name evidence="2" type="ORF">GCM10018781_11150</name>
</gene>